<dbReference type="GO" id="GO:0009535">
    <property type="term" value="C:chloroplast thylakoid membrane"/>
    <property type="evidence" value="ECO:0007669"/>
    <property type="project" value="TreeGrafter"/>
</dbReference>
<feature type="region of interest" description="Disordered" evidence="15">
    <location>
        <begin position="257"/>
        <end position="292"/>
    </location>
</feature>
<dbReference type="Gene3D" id="1.10.2020.20">
    <property type="match status" value="1"/>
</dbReference>
<dbReference type="FunFam" id="1.10.260.100:FF:000008">
    <property type="entry name" value="Protein TIC 40, chloroplastic"/>
    <property type="match status" value="1"/>
</dbReference>
<comment type="caution">
    <text evidence="18">The sequence shown here is derived from an EMBL/GenBank/DDBJ whole genome shotgun (WGS) entry which is preliminary data.</text>
</comment>
<keyword evidence="19" id="KW-1185">Reference proteome</keyword>
<dbReference type="PANTHER" id="PTHR47296">
    <property type="entry name" value="PROTEIN TIC 40, CHLOROPLASTIC"/>
    <property type="match status" value="1"/>
</dbReference>
<accession>A0AAP0QMT4</accession>
<dbReference type="PANTHER" id="PTHR47296:SF1">
    <property type="entry name" value="PROTEIN TIC 40, CHLOROPLASTIC"/>
    <property type="match status" value="1"/>
</dbReference>
<name>A0AAP0QMT4_9ROSI</name>
<evidence type="ECO:0000259" key="17">
    <source>
        <dbReference type="SMART" id="SM00727"/>
    </source>
</evidence>
<evidence type="ECO:0000256" key="4">
    <source>
        <dbReference type="ARBA" id="ARBA00022692"/>
    </source>
</evidence>
<feature type="compositionally biased region" description="Basic and acidic residues" evidence="15">
    <location>
        <begin position="227"/>
        <end position="240"/>
    </location>
</feature>
<evidence type="ECO:0000256" key="15">
    <source>
        <dbReference type="SAM" id="MobiDB-lite"/>
    </source>
</evidence>
<evidence type="ECO:0000256" key="6">
    <source>
        <dbReference type="ARBA" id="ARBA00022780"/>
    </source>
</evidence>
<reference evidence="18 19" key="1">
    <citation type="submission" date="2024-05" db="EMBL/GenBank/DDBJ databases">
        <title>Haplotype-resolved chromosome-level genome assembly of Huyou (Citrus changshanensis).</title>
        <authorList>
            <person name="Miao C."/>
            <person name="Chen W."/>
            <person name="Wu Y."/>
            <person name="Wang L."/>
            <person name="Zhao S."/>
            <person name="Grierson D."/>
            <person name="Xu C."/>
            <person name="Chen K."/>
        </authorList>
    </citation>
    <scope>NUCLEOTIDE SEQUENCE [LARGE SCALE GENOMIC DNA]</scope>
    <source>
        <strain evidence="18">01-14</strain>
        <tissue evidence="18">Leaf</tissue>
    </source>
</reference>
<evidence type="ECO:0000256" key="11">
    <source>
        <dbReference type="ARBA" id="ARBA00056414"/>
    </source>
</evidence>
<evidence type="ECO:0000256" key="10">
    <source>
        <dbReference type="ARBA" id="ARBA00023136"/>
    </source>
</evidence>
<dbReference type="Proteomes" id="UP001428341">
    <property type="component" value="Unassembled WGS sequence"/>
</dbReference>
<feature type="transmembrane region" description="Helical" evidence="16">
    <location>
        <begin position="102"/>
        <end position="128"/>
    </location>
</feature>
<evidence type="ECO:0000256" key="16">
    <source>
        <dbReference type="SAM" id="Phobius"/>
    </source>
</evidence>
<evidence type="ECO:0000256" key="13">
    <source>
        <dbReference type="ARBA" id="ARBA00070821"/>
    </source>
</evidence>
<keyword evidence="4 16" id="KW-0812">Transmembrane</keyword>
<dbReference type="Gene3D" id="1.10.260.100">
    <property type="match status" value="1"/>
</dbReference>
<dbReference type="EMBL" id="JBCGBO010000006">
    <property type="protein sequence ID" value="KAK9194416.1"/>
    <property type="molecule type" value="Genomic_DNA"/>
</dbReference>
<proteinExistence type="predicted"/>
<evidence type="ECO:0000256" key="9">
    <source>
        <dbReference type="ARBA" id="ARBA00022989"/>
    </source>
</evidence>
<keyword evidence="8" id="KW-0809">Transit peptide</keyword>
<comment type="subcellular location">
    <subcellularLocation>
        <location evidence="12">Plastid</location>
        <location evidence="12">Chloroplast inner membrane</location>
        <topology evidence="12">Single-pass membrane protein</topology>
    </subcellularLocation>
</comment>
<keyword evidence="3" id="KW-0934">Plastid</keyword>
<dbReference type="InterPro" id="IPR006636">
    <property type="entry name" value="STI1_HS-bd"/>
</dbReference>
<evidence type="ECO:0000256" key="8">
    <source>
        <dbReference type="ARBA" id="ARBA00022946"/>
    </source>
</evidence>
<keyword evidence="9 16" id="KW-1133">Transmembrane helix</keyword>
<evidence type="ECO:0000256" key="14">
    <source>
        <dbReference type="ARBA" id="ARBA00082202"/>
    </source>
</evidence>
<keyword evidence="7" id="KW-0653">Protein transport</keyword>
<dbReference type="InterPro" id="IPR041243">
    <property type="entry name" value="STI1/HOP_DP"/>
</dbReference>
<feature type="domain" description="STI1" evidence="17">
    <location>
        <begin position="416"/>
        <end position="455"/>
    </location>
</feature>
<comment type="function">
    <text evidence="11">Involved in protein precursor import into chloroplasts. Part of the motor complex consisting of a co-chaperone (TIC40) and a chaperone (HSP93) associated with the import channel (TIC110). Causes the release of bound transit peptides from TIC110 and stimulates ATP hydrolysis by HSP93. Involved in reinsertion of proteins from the chloroplast stroma into the inner membrane.</text>
</comment>
<keyword evidence="10 16" id="KW-0472">Membrane</keyword>
<keyword evidence="5" id="KW-0677">Repeat</keyword>
<sequence>MENLNMALVSSTSPKLVLNYTNFKHPTRGITGPRRSSSLALPFKLSTSRISASVRAGPYQNGQVGAGGFASLTSSSGQQTSSVGVNPNLPMPPPSSNVGSPLFWVGVGVGLSALFSFVSVLACGFFSFSIKYIFKKTILLLDEAMEIRASKANQEQYAMQQALKGMMNQMNTQNKPFGNAAFPQGSPFPFPNPPASGPTTPYPAASQPRFTMDIPATKVEAASATDVEGKKEVKGETEVKEEPKKYAFVDVSPEETLQKSPFDNFEDVKETSSSKDAQPPKDSQNGAAFNYNAGSPLGGQSASRCYTLGTITDNYELVSVLWEKEGRFLTVDTLEKLMEDPQVQKMVYPSLPEEMRNPASFKLMLQNPEYRKQLQEMLDGMCESGEFDGRVLDSLKNFDLNSAEVKQQFEQIGLTPEEVITKMMANPEIALGFQSPRVQAAIMECSQNPMNIIKYQNDKEVFSDFVMSVITKIAELFPGVTGTS</sequence>
<evidence type="ECO:0000256" key="3">
    <source>
        <dbReference type="ARBA" id="ARBA00022640"/>
    </source>
</evidence>
<keyword evidence="1" id="KW-0813">Transport</keyword>
<gene>
    <name evidence="18" type="ORF">WN944_005123</name>
</gene>
<dbReference type="SMART" id="SM00727">
    <property type="entry name" value="STI1"/>
    <property type="match status" value="2"/>
</dbReference>
<evidence type="ECO:0000256" key="2">
    <source>
        <dbReference type="ARBA" id="ARBA00022528"/>
    </source>
</evidence>
<evidence type="ECO:0000313" key="19">
    <source>
        <dbReference type="Proteomes" id="UP001428341"/>
    </source>
</evidence>
<protein>
    <recommendedName>
        <fullName evidence="13">Protein TIC 40, chloroplastic</fullName>
    </recommendedName>
    <alternativeName>
        <fullName evidence="14">Translocon at the inner envelope membrane of chloroplasts 40</fullName>
    </alternativeName>
</protein>
<evidence type="ECO:0000256" key="5">
    <source>
        <dbReference type="ARBA" id="ARBA00022737"/>
    </source>
</evidence>
<dbReference type="InterPro" id="IPR038108">
    <property type="entry name" value="RPN13_DEUBAD_sf"/>
</dbReference>
<keyword evidence="2" id="KW-0150">Chloroplast</keyword>
<evidence type="ECO:0000256" key="7">
    <source>
        <dbReference type="ARBA" id="ARBA00022927"/>
    </source>
</evidence>
<evidence type="ECO:0000256" key="12">
    <source>
        <dbReference type="ARBA" id="ARBA00060470"/>
    </source>
</evidence>
<evidence type="ECO:0000313" key="18">
    <source>
        <dbReference type="EMBL" id="KAK9194416.1"/>
    </source>
</evidence>
<dbReference type="GO" id="GO:0009658">
    <property type="term" value="P:chloroplast organization"/>
    <property type="evidence" value="ECO:0007669"/>
    <property type="project" value="TreeGrafter"/>
</dbReference>
<keyword evidence="6" id="KW-1001">Plastid inner membrane</keyword>
<dbReference type="GO" id="GO:0009706">
    <property type="term" value="C:chloroplast inner membrane"/>
    <property type="evidence" value="ECO:0007669"/>
    <property type="project" value="UniProtKB-SubCell"/>
</dbReference>
<evidence type="ECO:0000256" key="1">
    <source>
        <dbReference type="ARBA" id="ARBA00022448"/>
    </source>
</evidence>
<feature type="region of interest" description="Disordered" evidence="15">
    <location>
        <begin position="221"/>
        <end position="240"/>
    </location>
</feature>
<dbReference type="Pfam" id="PF17830">
    <property type="entry name" value="STI1-HOP_DP"/>
    <property type="match status" value="1"/>
</dbReference>
<organism evidence="18 19">
    <name type="scientific">Citrus x changshan-huyou</name>
    <dbReference type="NCBI Taxonomy" id="2935761"/>
    <lineage>
        <taxon>Eukaryota</taxon>
        <taxon>Viridiplantae</taxon>
        <taxon>Streptophyta</taxon>
        <taxon>Embryophyta</taxon>
        <taxon>Tracheophyta</taxon>
        <taxon>Spermatophyta</taxon>
        <taxon>Magnoliopsida</taxon>
        <taxon>eudicotyledons</taxon>
        <taxon>Gunneridae</taxon>
        <taxon>Pentapetalae</taxon>
        <taxon>rosids</taxon>
        <taxon>malvids</taxon>
        <taxon>Sapindales</taxon>
        <taxon>Rutaceae</taxon>
        <taxon>Aurantioideae</taxon>
        <taxon>Citrus</taxon>
    </lineage>
</organism>
<dbReference type="AlphaFoldDB" id="A0AAP0QMT4"/>
<dbReference type="GO" id="GO:0045037">
    <property type="term" value="P:protein import into chloroplast stroma"/>
    <property type="evidence" value="ECO:0007669"/>
    <property type="project" value="TreeGrafter"/>
</dbReference>
<feature type="domain" description="STI1" evidence="17">
    <location>
        <begin position="340"/>
        <end position="374"/>
    </location>
</feature>